<evidence type="ECO:0000256" key="1">
    <source>
        <dbReference type="SAM" id="Phobius"/>
    </source>
</evidence>
<dbReference type="OrthoDB" id="9879746at2"/>
<keyword evidence="3" id="KW-1185">Reference proteome</keyword>
<dbReference type="RefSeq" id="WP_138320085.1">
    <property type="nucleotide sequence ID" value="NZ_VCBC01000010.1"/>
</dbReference>
<name>A0A5R9IKI4_9GAMM</name>
<feature type="transmembrane region" description="Helical" evidence="1">
    <location>
        <begin position="62"/>
        <end position="83"/>
    </location>
</feature>
<keyword evidence="1" id="KW-0472">Membrane</keyword>
<evidence type="ECO:0000313" key="2">
    <source>
        <dbReference type="EMBL" id="TLU64587.1"/>
    </source>
</evidence>
<evidence type="ECO:0008006" key="4">
    <source>
        <dbReference type="Google" id="ProtNLM"/>
    </source>
</evidence>
<proteinExistence type="predicted"/>
<dbReference type="EMBL" id="VCBC01000010">
    <property type="protein sequence ID" value="TLU64587.1"/>
    <property type="molecule type" value="Genomic_DNA"/>
</dbReference>
<dbReference type="Proteomes" id="UP000307790">
    <property type="component" value="Unassembled WGS sequence"/>
</dbReference>
<organism evidence="2 3">
    <name type="scientific">Thalassotalea litorea</name>
    <dbReference type="NCBI Taxonomy" id="2020715"/>
    <lineage>
        <taxon>Bacteria</taxon>
        <taxon>Pseudomonadati</taxon>
        <taxon>Pseudomonadota</taxon>
        <taxon>Gammaproteobacteria</taxon>
        <taxon>Alteromonadales</taxon>
        <taxon>Colwelliaceae</taxon>
        <taxon>Thalassotalea</taxon>
    </lineage>
</organism>
<sequence length="147" mass="16460">MLSAHKLKFKLLYKAQSGLLELSLQQLLGRLVFICIALFLLLLTFIFLNIGCYHLLATTFGSWQAAFILGAVNLFLTLLMLWLGRKKPPSKEQQILQQARDMAVSEIQADGQQAKELFSPGSLSSSHSLITLVSLMLDVIRKRKLKG</sequence>
<keyword evidence="1" id="KW-0812">Transmembrane</keyword>
<feature type="transmembrane region" description="Helical" evidence="1">
    <location>
        <begin position="31"/>
        <end position="56"/>
    </location>
</feature>
<dbReference type="AlphaFoldDB" id="A0A5R9IKI4"/>
<reference evidence="2 3" key="1">
    <citation type="submission" date="2019-05" db="EMBL/GenBank/DDBJ databases">
        <title>Genome sequences of Thalassotalea litorea 1K03283.</title>
        <authorList>
            <person name="Zhang D."/>
        </authorList>
    </citation>
    <scope>NUCLEOTIDE SEQUENCE [LARGE SCALE GENOMIC DNA]</scope>
    <source>
        <strain evidence="2 3">MCCC 1K03283</strain>
    </source>
</reference>
<keyword evidence="1" id="KW-1133">Transmembrane helix</keyword>
<comment type="caution">
    <text evidence="2">The sequence shown here is derived from an EMBL/GenBank/DDBJ whole genome shotgun (WGS) entry which is preliminary data.</text>
</comment>
<evidence type="ECO:0000313" key="3">
    <source>
        <dbReference type="Proteomes" id="UP000307790"/>
    </source>
</evidence>
<accession>A0A5R9IKI4</accession>
<gene>
    <name evidence="2" type="ORF">FE810_10865</name>
</gene>
<protein>
    <recommendedName>
        <fullName evidence="4">Phage holin family protein</fullName>
    </recommendedName>
</protein>